<evidence type="ECO:0000313" key="2">
    <source>
        <dbReference type="Proteomes" id="UP000054166"/>
    </source>
</evidence>
<reference evidence="1 2" key="1">
    <citation type="submission" date="2014-04" db="EMBL/GenBank/DDBJ databases">
        <authorList>
            <consortium name="DOE Joint Genome Institute"/>
            <person name="Kuo A."/>
            <person name="Tarkka M."/>
            <person name="Buscot F."/>
            <person name="Kohler A."/>
            <person name="Nagy L.G."/>
            <person name="Floudas D."/>
            <person name="Copeland A."/>
            <person name="Barry K.W."/>
            <person name="Cichocki N."/>
            <person name="Veneault-Fourrey C."/>
            <person name="LaButti K."/>
            <person name="Lindquist E.A."/>
            <person name="Lipzen A."/>
            <person name="Lundell T."/>
            <person name="Morin E."/>
            <person name="Murat C."/>
            <person name="Sun H."/>
            <person name="Tunlid A."/>
            <person name="Henrissat B."/>
            <person name="Grigoriev I.V."/>
            <person name="Hibbett D.S."/>
            <person name="Martin F."/>
            <person name="Nordberg H.P."/>
            <person name="Cantor M.N."/>
            <person name="Hua S.X."/>
        </authorList>
    </citation>
    <scope>NUCLEOTIDE SEQUENCE [LARGE SCALE GENOMIC DNA]</scope>
    <source>
        <strain evidence="1 2">F 1598</strain>
    </source>
</reference>
<keyword evidence="2" id="KW-1185">Reference proteome</keyword>
<organism evidence="1 2">
    <name type="scientific">Piloderma croceum (strain F 1598)</name>
    <dbReference type="NCBI Taxonomy" id="765440"/>
    <lineage>
        <taxon>Eukaryota</taxon>
        <taxon>Fungi</taxon>
        <taxon>Dikarya</taxon>
        <taxon>Basidiomycota</taxon>
        <taxon>Agaricomycotina</taxon>
        <taxon>Agaricomycetes</taxon>
        <taxon>Agaricomycetidae</taxon>
        <taxon>Atheliales</taxon>
        <taxon>Atheliaceae</taxon>
        <taxon>Piloderma</taxon>
    </lineage>
</organism>
<dbReference type="AlphaFoldDB" id="A0A0C3F0Z7"/>
<dbReference type="EMBL" id="KN833016">
    <property type="protein sequence ID" value="KIM78470.1"/>
    <property type="molecule type" value="Genomic_DNA"/>
</dbReference>
<name>A0A0C3F0Z7_PILCF</name>
<proteinExistence type="predicted"/>
<protein>
    <submittedName>
        <fullName evidence="1">Uncharacterized protein</fullName>
    </submittedName>
</protein>
<dbReference type="HOGENOM" id="CLU_2386968_0_0_1"/>
<dbReference type="InParanoid" id="A0A0C3F0Z7"/>
<evidence type="ECO:0000313" key="1">
    <source>
        <dbReference type="EMBL" id="KIM78470.1"/>
    </source>
</evidence>
<accession>A0A0C3F0Z7</accession>
<gene>
    <name evidence="1" type="ORF">PILCRDRAFT_824368</name>
</gene>
<dbReference type="Proteomes" id="UP000054166">
    <property type="component" value="Unassembled WGS sequence"/>
</dbReference>
<sequence length="94" mass="11379">MRVTQQRMLKCYPDENPTNYYLRHWLHSENKLGRYCRHFMAQYFHSSSPLRFYLFRFSLTILMCSIVQPQSSLHSSNKNCRAPVRINDLKLNHL</sequence>
<reference evidence="2" key="2">
    <citation type="submission" date="2015-01" db="EMBL/GenBank/DDBJ databases">
        <title>Evolutionary Origins and Diversification of the Mycorrhizal Mutualists.</title>
        <authorList>
            <consortium name="DOE Joint Genome Institute"/>
            <consortium name="Mycorrhizal Genomics Consortium"/>
            <person name="Kohler A."/>
            <person name="Kuo A."/>
            <person name="Nagy L.G."/>
            <person name="Floudas D."/>
            <person name="Copeland A."/>
            <person name="Barry K.W."/>
            <person name="Cichocki N."/>
            <person name="Veneault-Fourrey C."/>
            <person name="LaButti K."/>
            <person name="Lindquist E.A."/>
            <person name="Lipzen A."/>
            <person name="Lundell T."/>
            <person name="Morin E."/>
            <person name="Murat C."/>
            <person name="Riley R."/>
            <person name="Ohm R."/>
            <person name="Sun H."/>
            <person name="Tunlid A."/>
            <person name="Henrissat B."/>
            <person name="Grigoriev I.V."/>
            <person name="Hibbett D.S."/>
            <person name="Martin F."/>
        </authorList>
    </citation>
    <scope>NUCLEOTIDE SEQUENCE [LARGE SCALE GENOMIC DNA]</scope>
    <source>
        <strain evidence="2">F 1598</strain>
    </source>
</reference>